<name>A0A2G5DBT6_AQUCA</name>
<keyword evidence="6" id="KW-1185">Reference proteome</keyword>
<dbReference type="SMART" id="SM00297">
    <property type="entry name" value="BROMO"/>
    <property type="match status" value="1"/>
</dbReference>
<organism evidence="5 6">
    <name type="scientific">Aquilegia coerulea</name>
    <name type="common">Rocky mountain columbine</name>
    <dbReference type="NCBI Taxonomy" id="218851"/>
    <lineage>
        <taxon>Eukaryota</taxon>
        <taxon>Viridiplantae</taxon>
        <taxon>Streptophyta</taxon>
        <taxon>Embryophyta</taxon>
        <taxon>Tracheophyta</taxon>
        <taxon>Spermatophyta</taxon>
        <taxon>Magnoliopsida</taxon>
        <taxon>Ranunculales</taxon>
        <taxon>Ranunculaceae</taxon>
        <taxon>Thalictroideae</taxon>
        <taxon>Aquilegia</taxon>
    </lineage>
</organism>
<dbReference type="SUPFAM" id="SSF47370">
    <property type="entry name" value="Bromodomain"/>
    <property type="match status" value="1"/>
</dbReference>
<proteinExistence type="predicted"/>
<evidence type="ECO:0000256" key="2">
    <source>
        <dbReference type="PROSITE-ProRule" id="PRU00035"/>
    </source>
</evidence>
<feature type="region of interest" description="Disordered" evidence="3">
    <location>
        <begin position="509"/>
        <end position="541"/>
    </location>
</feature>
<dbReference type="InterPro" id="IPR018359">
    <property type="entry name" value="Bromodomain_CS"/>
</dbReference>
<feature type="compositionally biased region" description="Basic residues" evidence="3">
    <location>
        <begin position="1"/>
        <end position="14"/>
    </location>
</feature>
<dbReference type="Pfam" id="PF00439">
    <property type="entry name" value="Bromodomain"/>
    <property type="match status" value="1"/>
</dbReference>
<feature type="region of interest" description="Disordered" evidence="3">
    <location>
        <begin position="1"/>
        <end position="110"/>
    </location>
</feature>
<feature type="compositionally biased region" description="Acidic residues" evidence="3">
    <location>
        <begin position="31"/>
        <end position="45"/>
    </location>
</feature>
<dbReference type="EMBL" id="KZ305040">
    <property type="protein sequence ID" value="PIA40942.1"/>
    <property type="molecule type" value="Genomic_DNA"/>
</dbReference>
<feature type="region of interest" description="Disordered" evidence="3">
    <location>
        <begin position="432"/>
        <end position="482"/>
    </location>
</feature>
<evidence type="ECO:0000256" key="1">
    <source>
        <dbReference type="ARBA" id="ARBA00023117"/>
    </source>
</evidence>
<feature type="domain" description="Bromo" evidence="4">
    <location>
        <begin position="220"/>
        <end position="293"/>
    </location>
</feature>
<dbReference type="Proteomes" id="UP000230069">
    <property type="component" value="Unassembled WGS sequence"/>
</dbReference>
<dbReference type="OrthoDB" id="21449at2759"/>
<reference evidence="5 6" key="1">
    <citation type="submission" date="2017-09" db="EMBL/GenBank/DDBJ databases">
        <title>WGS assembly of Aquilegia coerulea Goldsmith.</title>
        <authorList>
            <person name="Hodges S."/>
            <person name="Kramer E."/>
            <person name="Nordborg M."/>
            <person name="Tomkins J."/>
            <person name="Borevitz J."/>
            <person name="Derieg N."/>
            <person name="Yan J."/>
            <person name="Mihaltcheva S."/>
            <person name="Hayes R.D."/>
            <person name="Rokhsar D."/>
        </authorList>
    </citation>
    <scope>NUCLEOTIDE SEQUENCE [LARGE SCALE GENOMIC DNA]</scope>
    <source>
        <strain evidence="6">cv. Goldsmith</strain>
    </source>
</reference>
<dbReference type="PANTHER" id="PTHR47809:SF2">
    <property type="entry name" value="DNA-BINDING BROMODOMAIN-CONTAINING PROTEIN"/>
    <property type="match status" value="1"/>
</dbReference>
<accession>A0A2G5DBT6</accession>
<protein>
    <recommendedName>
        <fullName evidence="4">Bromo domain-containing protein</fullName>
    </recommendedName>
</protein>
<evidence type="ECO:0000313" key="5">
    <source>
        <dbReference type="EMBL" id="PIA40943.1"/>
    </source>
</evidence>
<keyword evidence="1 2" id="KW-0103">Bromodomain</keyword>
<dbReference type="FunCoup" id="A0A2G5DBT6">
    <property type="interactions" value="1745"/>
</dbReference>
<dbReference type="EMBL" id="KZ305040">
    <property type="protein sequence ID" value="PIA40943.1"/>
    <property type="molecule type" value="Genomic_DNA"/>
</dbReference>
<evidence type="ECO:0000259" key="4">
    <source>
        <dbReference type="PROSITE" id="PS50014"/>
    </source>
</evidence>
<feature type="compositionally biased region" description="Basic residues" evidence="3">
    <location>
        <begin position="388"/>
        <end position="403"/>
    </location>
</feature>
<dbReference type="PANTHER" id="PTHR47809">
    <property type="entry name" value="DNA-BINDING BROMODOMAIN-CONTAINING PROTEIN"/>
    <property type="match status" value="1"/>
</dbReference>
<evidence type="ECO:0000313" key="6">
    <source>
        <dbReference type="Proteomes" id="UP000230069"/>
    </source>
</evidence>
<feature type="region of interest" description="Disordered" evidence="3">
    <location>
        <begin position="384"/>
        <end position="403"/>
    </location>
</feature>
<gene>
    <name evidence="5" type="ORF">AQUCO_02300012v1</name>
</gene>
<dbReference type="STRING" id="218851.A0A2G5DBT6"/>
<dbReference type="PROSITE" id="PS50014">
    <property type="entry name" value="BROMODOMAIN_2"/>
    <property type="match status" value="1"/>
</dbReference>
<dbReference type="AlphaFoldDB" id="A0A2G5DBT6"/>
<evidence type="ECO:0000256" key="3">
    <source>
        <dbReference type="SAM" id="MobiDB-lite"/>
    </source>
</evidence>
<feature type="compositionally biased region" description="Basic and acidic residues" evidence="3">
    <location>
        <begin position="93"/>
        <end position="110"/>
    </location>
</feature>
<dbReference type="PROSITE" id="PS00633">
    <property type="entry name" value="BROMODOMAIN_1"/>
    <property type="match status" value="1"/>
</dbReference>
<sequence length="638" mass="71555">MKRKRGNKKGKQKQSHVANVGKLNVKQDNAALEEEQDVDNAELDSEMSTAIESDEPPKLIIEQPQLADKPSGQGRVKVKLKSSKKIIQPHSDGQTHSDTDKSSSHLSLEKQGEVVDRLNEAYFLPKLQPTVSVYTSKKAGGIKIKSSMGVGLVSTPINHVSSPLQGQAERPSQFASDIHKSIGSSMSNESLQKERKFSHHNPRYNEEELNTALGVIRKIMKMDAAEPFNTPVDPVALGIPDYFDIIETPMDFGTICNNLEGGSTYRNSEDVYKDVQYIWENCSKYNNKGDYIVDLMKRVKKNFMKYWTAAGLYTNQSNRVKDAVFGQDTSREMPLEDVHEKGNILEAGGRMKDTIKSMSENVISPSLNASEGHQMGTMVPSSLEKMHAKGTHSKQKKRGRHGFNKHKSDCLCAVCVVRRRRKEREEIADVVEAQIDTSDGNMSQEFKQEETSLQNRSEDVSSNLGRSPYPDGDVNMEEQGQQTKLERIEKQGSPEQEMNELEEVEIQKGGDDNNFDQAQLGDGSGEEPNPQSRSEEMDDSPIMIQKQNSKDYTSPQHKDEAVEMRNLQQKHDSQMMQQQTLLCKNLLLDRNPSIVKLCGALFPSHRKSVWSGPHSLGHRDSPVHKSSAIHAAVEMFMK</sequence>
<dbReference type="InterPro" id="IPR036427">
    <property type="entry name" value="Bromodomain-like_sf"/>
</dbReference>
<feature type="compositionally biased region" description="Polar residues" evidence="3">
    <location>
        <begin position="435"/>
        <end position="465"/>
    </location>
</feature>
<dbReference type="InterPro" id="IPR001487">
    <property type="entry name" value="Bromodomain"/>
</dbReference>
<dbReference type="Gene3D" id="1.20.920.10">
    <property type="entry name" value="Bromodomain-like"/>
    <property type="match status" value="1"/>
</dbReference>
<dbReference type="PRINTS" id="PR00503">
    <property type="entry name" value="BROMODOMAIN"/>
</dbReference>